<feature type="compositionally biased region" description="Acidic residues" evidence="1">
    <location>
        <begin position="52"/>
        <end position="70"/>
    </location>
</feature>
<sequence>MAIADNERFGQSHRQTQSESQMINSETMENKDPAINQHQDDTANNVNHDYSDQDQEDEKSSEQDDNDTEDPYFQKNAEIAQDLDDDLENKNTSESNNYDSEDSDSDFDQKDTSDLQSDT</sequence>
<gene>
    <name evidence="2" type="ORF">EAH81_23585</name>
</gene>
<dbReference type="OrthoDB" id="1377318at2"/>
<keyword evidence="3" id="KW-1185">Reference proteome</keyword>
<name>A0A502EAH3_9FLAO</name>
<reference evidence="2 3" key="1">
    <citation type="journal article" date="2019" name="Environ. Microbiol.">
        <title>Species interactions and distinct microbial communities in high Arctic permafrost affected cryosols are associated with the CH4 and CO2 gas fluxes.</title>
        <authorList>
            <person name="Altshuler I."/>
            <person name="Hamel J."/>
            <person name="Turney S."/>
            <person name="Magnuson E."/>
            <person name="Levesque R."/>
            <person name="Greer C."/>
            <person name="Whyte L.G."/>
        </authorList>
    </citation>
    <scope>NUCLEOTIDE SEQUENCE [LARGE SCALE GENOMIC DNA]</scope>
    <source>
        <strain evidence="2 3">42</strain>
    </source>
</reference>
<dbReference type="EMBL" id="RCZH01000020">
    <property type="protein sequence ID" value="TPG33932.1"/>
    <property type="molecule type" value="Genomic_DNA"/>
</dbReference>
<feature type="region of interest" description="Disordered" evidence="1">
    <location>
        <begin position="1"/>
        <end position="119"/>
    </location>
</feature>
<feature type="compositionally biased region" description="Polar residues" evidence="1">
    <location>
        <begin position="12"/>
        <end position="27"/>
    </location>
</feature>
<evidence type="ECO:0000313" key="3">
    <source>
        <dbReference type="Proteomes" id="UP000319700"/>
    </source>
</evidence>
<dbReference type="Proteomes" id="UP000319700">
    <property type="component" value="Unassembled WGS sequence"/>
</dbReference>
<dbReference type="RefSeq" id="WP_140511385.1">
    <property type="nucleotide sequence ID" value="NZ_RCZH01000020.1"/>
</dbReference>
<evidence type="ECO:0000256" key="1">
    <source>
        <dbReference type="SAM" id="MobiDB-lite"/>
    </source>
</evidence>
<feature type="compositionally biased region" description="Basic and acidic residues" evidence="1">
    <location>
        <begin position="1"/>
        <end position="10"/>
    </location>
</feature>
<organism evidence="2 3">
    <name type="scientific">Flavobacterium pectinovorum</name>
    <dbReference type="NCBI Taxonomy" id="29533"/>
    <lineage>
        <taxon>Bacteria</taxon>
        <taxon>Pseudomonadati</taxon>
        <taxon>Bacteroidota</taxon>
        <taxon>Flavobacteriia</taxon>
        <taxon>Flavobacteriales</taxon>
        <taxon>Flavobacteriaceae</taxon>
        <taxon>Flavobacterium</taxon>
    </lineage>
</organism>
<evidence type="ECO:0000313" key="2">
    <source>
        <dbReference type="EMBL" id="TPG33932.1"/>
    </source>
</evidence>
<protein>
    <submittedName>
        <fullName evidence="2">Uncharacterized protein</fullName>
    </submittedName>
</protein>
<dbReference type="AlphaFoldDB" id="A0A502EAH3"/>
<proteinExistence type="predicted"/>
<comment type="caution">
    <text evidence="2">The sequence shown here is derived from an EMBL/GenBank/DDBJ whole genome shotgun (WGS) entry which is preliminary data.</text>
</comment>
<accession>A0A502EAH3</accession>